<feature type="compositionally biased region" description="Basic residues" evidence="1">
    <location>
        <begin position="44"/>
        <end position="84"/>
    </location>
</feature>
<organism evidence="2">
    <name type="scientific">viral metagenome</name>
    <dbReference type="NCBI Taxonomy" id="1070528"/>
    <lineage>
        <taxon>unclassified sequences</taxon>
        <taxon>metagenomes</taxon>
        <taxon>organismal metagenomes</taxon>
    </lineage>
</organism>
<evidence type="ECO:0000313" key="2">
    <source>
        <dbReference type="EMBL" id="QHT94063.1"/>
    </source>
</evidence>
<protein>
    <submittedName>
        <fullName evidence="2">Uncharacterized protein</fullName>
    </submittedName>
</protein>
<dbReference type="EMBL" id="MN740213">
    <property type="protein sequence ID" value="QHT94063.1"/>
    <property type="molecule type" value="Genomic_DNA"/>
</dbReference>
<sequence>MNVYYKSKMHNVTRVLKKGVDFIKRFTKKVSLKGGYISSSASTARRRKRRKTRTWRVANKPRKTRNMTSRRRKRKRKRKTKGNK</sequence>
<name>A0A6C0IRD5_9ZZZZ</name>
<reference evidence="2" key="1">
    <citation type="journal article" date="2020" name="Nature">
        <title>Giant virus diversity and host interactions through global metagenomics.</title>
        <authorList>
            <person name="Schulz F."/>
            <person name="Roux S."/>
            <person name="Paez-Espino D."/>
            <person name="Jungbluth S."/>
            <person name="Walsh D.A."/>
            <person name="Denef V.J."/>
            <person name="McMahon K.D."/>
            <person name="Konstantinidis K.T."/>
            <person name="Eloe-Fadrosh E.A."/>
            <person name="Kyrpides N.C."/>
            <person name="Woyke T."/>
        </authorList>
    </citation>
    <scope>NUCLEOTIDE SEQUENCE</scope>
    <source>
        <strain evidence="2">GVMAG-M-3300024258-14</strain>
    </source>
</reference>
<feature type="region of interest" description="Disordered" evidence="1">
    <location>
        <begin position="37"/>
        <end position="84"/>
    </location>
</feature>
<proteinExistence type="predicted"/>
<accession>A0A6C0IRD5</accession>
<evidence type="ECO:0000256" key="1">
    <source>
        <dbReference type="SAM" id="MobiDB-lite"/>
    </source>
</evidence>
<dbReference type="AlphaFoldDB" id="A0A6C0IRD5"/>